<dbReference type="InterPro" id="IPR033443">
    <property type="entry name" value="PROP1-like_PPR_dom"/>
</dbReference>
<proteinExistence type="inferred from homology"/>
<dbReference type="PANTHER" id="PTHR47447:SF17">
    <property type="entry name" value="OS12G0638900 PROTEIN"/>
    <property type="match status" value="1"/>
</dbReference>
<feature type="compositionally biased region" description="Polar residues" evidence="4">
    <location>
        <begin position="1"/>
        <end position="13"/>
    </location>
</feature>
<dbReference type="InterPro" id="IPR002885">
    <property type="entry name" value="PPR_rpt"/>
</dbReference>
<keyword evidence="2" id="KW-0677">Repeat</keyword>
<evidence type="ECO:0000256" key="4">
    <source>
        <dbReference type="SAM" id="MobiDB-lite"/>
    </source>
</evidence>
<feature type="repeat" description="PPR" evidence="3">
    <location>
        <begin position="314"/>
        <end position="348"/>
    </location>
</feature>
<sequence length="392" mass="41653">MSGQPGPSGQDSEGSGRATPLGWVAQPGAGRGQLPASAPVNAPVHASPYDTEGLHGARPARDMDGLKAAIHVARAGRMVPGRGVTEARFAIETASFQLREAAFTALINLCGRLRDAPKAFEVFEAMRDYGSVTPNTYTYSSLISACVSSGDWAAAMDVFAGMKEAAARDAGCRPNEVTYSALITACEREGKSEIAMGLYDEMLGAGILPDKVTFCSALTACLKSNMWERAEEIVEDMHGRGMCATSNIYLELLQGYGRRAEWSKGLDLFLTMQMMGRDVDKHCCRALMTAFEAGGRHQMALQLLEAMENKVAADLPTYTSALRTMAAAGRWREASGVMSLILESGLRPDEEAVGVAVRACVEAGQKEEARKVVAALEAAGVVVGDDVKASAE</sequence>
<dbReference type="NCBIfam" id="TIGR00756">
    <property type="entry name" value="PPR"/>
    <property type="match status" value="5"/>
</dbReference>
<comment type="similarity">
    <text evidence="1">Belongs to the PPR family. P subfamily.</text>
</comment>
<evidence type="ECO:0000313" key="7">
    <source>
        <dbReference type="Proteomes" id="UP000708148"/>
    </source>
</evidence>
<feature type="repeat" description="PPR" evidence="3">
    <location>
        <begin position="175"/>
        <end position="209"/>
    </location>
</feature>
<feature type="repeat" description="PPR" evidence="3">
    <location>
        <begin position="210"/>
        <end position="244"/>
    </location>
</feature>
<protein>
    <recommendedName>
        <fullName evidence="5">PROP1-like PPR domain-containing protein</fullName>
    </recommendedName>
</protein>
<name>A0A8S1IZU2_9CHLO</name>
<dbReference type="AlphaFoldDB" id="A0A8S1IZU2"/>
<comment type="caution">
    <text evidence="6">The sequence shown here is derived from an EMBL/GenBank/DDBJ whole genome shotgun (WGS) entry which is preliminary data.</text>
</comment>
<feature type="domain" description="PROP1-like PPR" evidence="5">
    <location>
        <begin position="100"/>
        <end position="253"/>
    </location>
</feature>
<gene>
    <name evidence="6" type="ORF">OSTQU699_LOCUS4681</name>
</gene>
<dbReference type="EMBL" id="CAJHUC010000992">
    <property type="protein sequence ID" value="CAD7699322.1"/>
    <property type="molecule type" value="Genomic_DNA"/>
</dbReference>
<keyword evidence="7" id="KW-1185">Reference proteome</keyword>
<dbReference type="Gene3D" id="1.25.40.10">
    <property type="entry name" value="Tetratricopeptide repeat domain"/>
    <property type="match status" value="3"/>
</dbReference>
<reference evidence="6" key="1">
    <citation type="submission" date="2020-12" db="EMBL/GenBank/DDBJ databases">
        <authorList>
            <person name="Iha C."/>
        </authorList>
    </citation>
    <scope>NUCLEOTIDE SEQUENCE</scope>
</reference>
<organism evidence="6 7">
    <name type="scientific">Ostreobium quekettii</name>
    <dbReference type="NCBI Taxonomy" id="121088"/>
    <lineage>
        <taxon>Eukaryota</taxon>
        <taxon>Viridiplantae</taxon>
        <taxon>Chlorophyta</taxon>
        <taxon>core chlorophytes</taxon>
        <taxon>Ulvophyceae</taxon>
        <taxon>TCBD clade</taxon>
        <taxon>Bryopsidales</taxon>
        <taxon>Ostreobineae</taxon>
        <taxon>Ostreobiaceae</taxon>
        <taxon>Ostreobium</taxon>
    </lineage>
</organism>
<feature type="region of interest" description="Disordered" evidence="4">
    <location>
        <begin position="1"/>
        <end position="58"/>
    </location>
</feature>
<dbReference type="Pfam" id="PF17177">
    <property type="entry name" value="PPR_long"/>
    <property type="match status" value="1"/>
</dbReference>
<dbReference type="OrthoDB" id="424777at2759"/>
<evidence type="ECO:0000259" key="5">
    <source>
        <dbReference type="Pfam" id="PF17177"/>
    </source>
</evidence>
<accession>A0A8S1IZU2</accession>
<evidence type="ECO:0000256" key="1">
    <source>
        <dbReference type="ARBA" id="ARBA00007626"/>
    </source>
</evidence>
<dbReference type="Proteomes" id="UP000708148">
    <property type="component" value="Unassembled WGS sequence"/>
</dbReference>
<feature type="repeat" description="PPR" evidence="3">
    <location>
        <begin position="135"/>
        <end position="169"/>
    </location>
</feature>
<dbReference type="PANTHER" id="PTHR47447">
    <property type="entry name" value="OS03G0856100 PROTEIN"/>
    <property type="match status" value="1"/>
</dbReference>
<dbReference type="InterPro" id="IPR011990">
    <property type="entry name" value="TPR-like_helical_dom_sf"/>
</dbReference>
<evidence type="ECO:0000256" key="3">
    <source>
        <dbReference type="PROSITE-ProRule" id="PRU00708"/>
    </source>
</evidence>
<evidence type="ECO:0000313" key="6">
    <source>
        <dbReference type="EMBL" id="CAD7699322.1"/>
    </source>
</evidence>
<dbReference type="PROSITE" id="PS51375">
    <property type="entry name" value="PPR"/>
    <property type="match status" value="4"/>
</dbReference>
<evidence type="ECO:0000256" key="2">
    <source>
        <dbReference type="ARBA" id="ARBA00022737"/>
    </source>
</evidence>